<dbReference type="EMBL" id="BOQE01000001">
    <property type="protein sequence ID" value="GIM46441.1"/>
    <property type="molecule type" value="Genomic_DNA"/>
</dbReference>
<evidence type="ECO:0000313" key="1">
    <source>
        <dbReference type="EMBL" id="GIM46441.1"/>
    </source>
</evidence>
<dbReference type="Proteomes" id="UP001057291">
    <property type="component" value="Unassembled WGS sequence"/>
</dbReference>
<gene>
    <name evidence="1" type="ORF">DNHGIG_19900</name>
</gene>
<dbReference type="AlphaFoldDB" id="A0AAV4LF57"/>
<comment type="caution">
    <text evidence="1">The sequence shown here is derived from an EMBL/GenBank/DDBJ whole genome shotgun (WGS) entry which is preliminary data.</text>
</comment>
<protein>
    <submittedName>
        <fullName evidence="1">Uncharacterized protein</fullName>
    </submittedName>
</protein>
<keyword evidence="2" id="KW-1185">Reference proteome</keyword>
<sequence>MVTFSKEETLPARSLRTLSQKELLELLSRHEKLGLIVNDELKIVMLEVETLEAMVKRIRELEDLVEDMELAKTLGDRVHALNTEWEAKPEVISYVDWFLQGTIHEKGRSAE</sequence>
<evidence type="ECO:0000313" key="2">
    <source>
        <dbReference type="Proteomes" id="UP001057291"/>
    </source>
</evidence>
<reference evidence="1" key="1">
    <citation type="journal article" date="2023" name="Int. J. Syst. Evol. Microbiol.">
        <title>Collibacillus ludicampi gen. nov., sp. nov., a new soil bacterium of the family Alicyclobacillaceae.</title>
        <authorList>
            <person name="Jojima T."/>
            <person name="Ioku Y."/>
            <person name="Fukuta Y."/>
            <person name="Shirasaka N."/>
            <person name="Matsumura Y."/>
            <person name="Mori M."/>
        </authorList>
    </citation>
    <scope>NUCLEOTIDE SEQUENCE</scope>
    <source>
        <strain evidence="1">TP075</strain>
    </source>
</reference>
<name>A0AAV4LF57_9BACL</name>
<accession>A0AAV4LF57</accession>
<proteinExistence type="predicted"/>
<organism evidence="1 2">
    <name type="scientific">Collibacillus ludicampi</name>
    <dbReference type="NCBI Taxonomy" id="2771369"/>
    <lineage>
        <taxon>Bacteria</taxon>
        <taxon>Bacillati</taxon>
        <taxon>Bacillota</taxon>
        <taxon>Bacilli</taxon>
        <taxon>Bacillales</taxon>
        <taxon>Alicyclobacillaceae</taxon>
        <taxon>Collibacillus</taxon>
    </lineage>
</organism>